<evidence type="ECO:0000313" key="4">
    <source>
        <dbReference type="Proteomes" id="UP001500227"/>
    </source>
</evidence>
<evidence type="ECO:0000313" key="3">
    <source>
        <dbReference type="EMBL" id="GAA5087708.1"/>
    </source>
</evidence>
<protein>
    <submittedName>
        <fullName evidence="3">Lipoprotein</fullName>
    </submittedName>
</protein>
<evidence type="ECO:0000256" key="1">
    <source>
        <dbReference type="ARBA" id="ARBA00022729"/>
    </source>
</evidence>
<dbReference type="EMBL" id="BAABKD010000007">
    <property type="protein sequence ID" value="GAA5087708.1"/>
    <property type="molecule type" value="Genomic_DNA"/>
</dbReference>
<dbReference type="RefSeq" id="WP_345369868.1">
    <property type="nucleotide sequence ID" value="NZ_BAABKD010000007.1"/>
</dbReference>
<comment type="caution">
    <text evidence="3">The sequence shown here is derived from an EMBL/GenBank/DDBJ whole genome shotgun (WGS) entry which is preliminary data.</text>
</comment>
<proteinExistence type="predicted"/>
<feature type="chain" id="PRO_5045039066" evidence="2">
    <location>
        <begin position="20"/>
        <end position="161"/>
    </location>
</feature>
<dbReference type="InterPro" id="IPR037873">
    <property type="entry name" value="BamE-like"/>
</dbReference>
<keyword evidence="4" id="KW-1185">Reference proteome</keyword>
<organism evidence="3 4">
    <name type="scientific">Paenalcaligenes hermetiae</name>
    <dbReference type="NCBI Taxonomy" id="1157987"/>
    <lineage>
        <taxon>Bacteria</taxon>
        <taxon>Pseudomonadati</taxon>
        <taxon>Pseudomonadota</taxon>
        <taxon>Betaproteobacteria</taxon>
        <taxon>Burkholderiales</taxon>
        <taxon>Alcaligenaceae</taxon>
        <taxon>Paenalcaligenes</taxon>
    </lineage>
</organism>
<dbReference type="Gene3D" id="3.30.1450.10">
    <property type="match status" value="1"/>
</dbReference>
<accession>A0ABP9M1X1</accession>
<evidence type="ECO:0000256" key="2">
    <source>
        <dbReference type="SAM" id="SignalP"/>
    </source>
</evidence>
<sequence>MLRLSALCLLLLGACTTISETPTGTPIEQVLQRYGAPTSVCPAQHPTRYIWSQQPNGRYAWAIEVDANKQVTHASQVLTDHEFARLQIGVWTKEQVRCHFGPPAERSITPYRGIKRLVWSYRYKQNSVWESLMHVYFDENGVVQHYHPGPDPQVIDEWNLW</sequence>
<name>A0ABP9M1X1_9BURK</name>
<gene>
    <name evidence="3" type="ORF">GCM10023337_08490</name>
</gene>
<reference evidence="4" key="1">
    <citation type="journal article" date="2019" name="Int. J. Syst. Evol. Microbiol.">
        <title>The Global Catalogue of Microorganisms (GCM) 10K type strain sequencing project: providing services to taxonomists for standard genome sequencing and annotation.</title>
        <authorList>
            <consortium name="The Broad Institute Genomics Platform"/>
            <consortium name="The Broad Institute Genome Sequencing Center for Infectious Disease"/>
            <person name="Wu L."/>
            <person name="Ma J."/>
        </authorList>
    </citation>
    <scope>NUCLEOTIDE SEQUENCE [LARGE SCALE GENOMIC DNA]</scope>
    <source>
        <strain evidence="4">JCM 18423</strain>
    </source>
</reference>
<feature type="signal peptide" evidence="2">
    <location>
        <begin position="1"/>
        <end position="19"/>
    </location>
</feature>
<dbReference type="PROSITE" id="PS51257">
    <property type="entry name" value="PROKAR_LIPOPROTEIN"/>
    <property type="match status" value="1"/>
</dbReference>
<dbReference type="Proteomes" id="UP001500227">
    <property type="component" value="Unassembled WGS sequence"/>
</dbReference>
<keyword evidence="3" id="KW-0449">Lipoprotein</keyword>
<keyword evidence="1 2" id="KW-0732">Signal</keyword>